<keyword evidence="2" id="KW-1185">Reference proteome</keyword>
<evidence type="ECO:0000313" key="2">
    <source>
        <dbReference type="Proteomes" id="UP000510621"/>
    </source>
</evidence>
<gene>
    <name evidence="1" type="ORF">HZT40_11360</name>
</gene>
<dbReference type="KEGG" id="this:HZT40_11360"/>
<reference evidence="1" key="1">
    <citation type="submission" date="2020-06" db="EMBL/GenBank/DDBJ databases">
        <title>Analysis procedures for assessing recovery of high quality, complete, closed genomes from Nanopore long read metagenome sequencing.</title>
        <authorList>
            <person name="Bessarab I."/>
            <person name="Arumugam K."/>
            <person name="Haryono M."/>
            <person name="Liu X."/>
            <person name="Roy S."/>
            <person name="Zuniga-Montanez R.E."/>
            <person name="Qiu G."/>
            <person name="Drautz-Moses D.I."/>
            <person name="Law Y.Y."/>
            <person name="Wuertz S."/>
            <person name="Lauro F.M."/>
            <person name="Huson D.H."/>
            <person name="Williams R.B."/>
        </authorList>
    </citation>
    <scope>NUCLEOTIDE SEQUENCE [LARGE SCALE GENOMIC DNA]</scope>
    <source>
        <strain evidence="1">SSD2</strain>
    </source>
</reference>
<protein>
    <submittedName>
        <fullName evidence="1">Uncharacterized protein</fullName>
    </submittedName>
</protein>
<organism evidence="1 2">
    <name type="scientific">Candidatus Thiothrix singaporensis</name>
    <dbReference type="NCBI Taxonomy" id="2799669"/>
    <lineage>
        <taxon>Bacteria</taxon>
        <taxon>Pseudomonadati</taxon>
        <taxon>Pseudomonadota</taxon>
        <taxon>Gammaproteobacteria</taxon>
        <taxon>Thiotrichales</taxon>
        <taxon>Thiotrichaceae</taxon>
        <taxon>Thiothrix</taxon>
    </lineage>
</organism>
<proteinExistence type="predicted"/>
<dbReference type="EMBL" id="CP059265">
    <property type="protein sequence ID" value="QLQ32087.1"/>
    <property type="molecule type" value="Genomic_DNA"/>
</dbReference>
<evidence type="ECO:0000313" key="1">
    <source>
        <dbReference type="EMBL" id="QLQ32087.1"/>
    </source>
</evidence>
<sequence>MPTDSYIHTPEVLHKFHPVIHHPERLRIWWLKLPDARRKQAFELIDNVVAINDLMLEHTHETAGATAWEVST</sequence>
<name>A0A7L6AT34_9GAMM</name>
<dbReference type="AlphaFoldDB" id="A0A7L6AT34"/>
<accession>A0A7L6AT34</accession>
<dbReference type="Proteomes" id="UP000510621">
    <property type="component" value="Chromosome"/>
</dbReference>